<organism evidence="1 2">
    <name type="scientific">Paracoccus sulfuroxidans</name>
    <dbReference type="NCBI Taxonomy" id="384678"/>
    <lineage>
        <taxon>Bacteria</taxon>
        <taxon>Pseudomonadati</taxon>
        <taxon>Pseudomonadota</taxon>
        <taxon>Alphaproteobacteria</taxon>
        <taxon>Rhodobacterales</taxon>
        <taxon>Paracoccaceae</taxon>
        <taxon>Paracoccus</taxon>
    </lineage>
</organism>
<sequence length="74" mass="8214">MHPPKHLGSYPGRDVDLQENLEEGFTALIIAAENAGWLPFEAYQAVISLAEAHACADISNEAMADFLEKMNRQR</sequence>
<gene>
    <name evidence="1" type="ORF">IQ24_01437</name>
</gene>
<protein>
    <submittedName>
        <fullName evidence="1">Uncharacterized protein</fullName>
    </submittedName>
</protein>
<dbReference type="EMBL" id="VLKU01000004">
    <property type="protein sequence ID" value="TWI34929.1"/>
    <property type="molecule type" value="Genomic_DNA"/>
</dbReference>
<evidence type="ECO:0000313" key="2">
    <source>
        <dbReference type="Proteomes" id="UP000316225"/>
    </source>
</evidence>
<dbReference type="RefSeq" id="WP_145397140.1">
    <property type="nucleotide sequence ID" value="NZ_VLKU01000004.1"/>
</dbReference>
<dbReference type="OrthoDB" id="7774794at2"/>
<keyword evidence="2" id="KW-1185">Reference proteome</keyword>
<comment type="caution">
    <text evidence="1">The sequence shown here is derived from an EMBL/GenBank/DDBJ whole genome shotgun (WGS) entry which is preliminary data.</text>
</comment>
<proteinExistence type="predicted"/>
<dbReference type="AlphaFoldDB" id="A0A562NRV5"/>
<dbReference type="Proteomes" id="UP000316225">
    <property type="component" value="Unassembled WGS sequence"/>
</dbReference>
<name>A0A562NRV5_9RHOB</name>
<evidence type="ECO:0000313" key="1">
    <source>
        <dbReference type="EMBL" id="TWI34929.1"/>
    </source>
</evidence>
<accession>A0A562NRV5</accession>
<reference evidence="1 2" key="1">
    <citation type="journal article" date="2015" name="Stand. Genomic Sci.">
        <title>Genomic Encyclopedia of Bacterial and Archaeal Type Strains, Phase III: the genomes of soil and plant-associated and newly described type strains.</title>
        <authorList>
            <person name="Whitman W.B."/>
            <person name="Woyke T."/>
            <person name="Klenk H.P."/>
            <person name="Zhou Y."/>
            <person name="Lilburn T.G."/>
            <person name="Beck B.J."/>
            <person name="De Vos P."/>
            <person name="Vandamme P."/>
            <person name="Eisen J.A."/>
            <person name="Garrity G."/>
            <person name="Hugenholtz P."/>
            <person name="Kyrpides N.C."/>
        </authorList>
    </citation>
    <scope>NUCLEOTIDE SEQUENCE [LARGE SCALE GENOMIC DNA]</scope>
    <source>
        <strain evidence="1 2">CGMCC 1.5364</strain>
    </source>
</reference>